<evidence type="ECO:0000313" key="2">
    <source>
        <dbReference type="Proteomes" id="UP001165121"/>
    </source>
</evidence>
<dbReference type="AlphaFoldDB" id="A0A9W6TPN4"/>
<dbReference type="EMBL" id="BSXT01000079">
    <property type="protein sequence ID" value="GMF16891.1"/>
    <property type="molecule type" value="Genomic_DNA"/>
</dbReference>
<dbReference type="Pfam" id="PF13671">
    <property type="entry name" value="AAA_33"/>
    <property type="match status" value="1"/>
</dbReference>
<comment type="caution">
    <text evidence="1">The sequence shown here is derived from an EMBL/GenBank/DDBJ whole genome shotgun (WGS) entry which is preliminary data.</text>
</comment>
<dbReference type="GO" id="GO:0000049">
    <property type="term" value="F:tRNA binding"/>
    <property type="evidence" value="ECO:0007669"/>
    <property type="project" value="TreeGrafter"/>
</dbReference>
<gene>
    <name evidence="1" type="ORF">Pfra01_000098000</name>
</gene>
<name>A0A9W6TPN4_9STRA</name>
<keyword evidence="2" id="KW-1185">Reference proteome</keyword>
<dbReference type="Proteomes" id="UP001165121">
    <property type="component" value="Unassembled WGS sequence"/>
</dbReference>
<dbReference type="OrthoDB" id="9972657at2759"/>
<evidence type="ECO:0000313" key="1">
    <source>
        <dbReference type="EMBL" id="GMF16891.1"/>
    </source>
</evidence>
<dbReference type="PANTHER" id="PTHR20873:SF0">
    <property type="entry name" value="L-SERYL-TRNA(SEC) KINASE"/>
    <property type="match status" value="1"/>
</dbReference>
<organism evidence="1 2">
    <name type="scientific">Phytophthora fragariaefolia</name>
    <dbReference type="NCBI Taxonomy" id="1490495"/>
    <lineage>
        <taxon>Eukaryota</taxon>
        <taxon>Sar</taxon>
        <taxon>Stramenopiles</taxon>
        <taxon>Oomycota</taxon>
        <taxon>Peronosporomycetes</taxon>
        <taxon>Peronosporales</taxon>
        <taxon>Peronosporaceae</taxon>
        <taxon>Phytophthora</taxon>
    </lineage>
</organism>
<dbReference type="Gene3D" id="3.40.50.300">
    <property type="entry name" value="P-loop containing nucleotide triphosphate hydrolases"/>
    <property type="match status" value="1"/>
</dbReference>
<dbReference type="GO" id="GO:0016301">
    <property type="term" value="F:kinase activity"/>
    <property type="evidence" value="ECO:0007669"/>
    <property type="project" value="TreeGrafter"/>
</dbReference>
<protein>
    <submittedName>
        <fullName evidence="1">Unnamed protein product</fullName>
    </submittedName>
</protein>
<dbReference type="PANTHER" id="PTHR20873">
    <property type="entry name" value="L-SERYL-TRNA(SEC) KINASE"/>
    <property type="match status" value="1"/>
</dbReference>
<accession>A0A9W6TPN4</accession>
<proteinExistence type="predicted"/>
<reference evidence="1" key="1">
    <citation type="submission" date="2023-04" db="EMBL/GenBank/DDBJ databases">
        <title>Phytophthora fragariaefolia NBRC 109709.</title>
        <authorList>
            <person name="Ichikawa N."/>
            <person name="Sato H."/>
            <person name="Tonouchi N."/>
        </authorList>
    </citation>
    <scope>NUCLEOTIDE SEQUENCE</scope>
    <source>
        <strain evidence="1">NBRC 109709</strain>
    </source>
</reference>
<dbReference type="InterPro" id="IPR052648">
    <property type="entry name" value="Ser-tRNA(Sec)_kinase"/>
</dbReference>
<dbReference type="SUPFAM" id="SSF52540">
    <property type="entry name" value="P-loop containing nucleoside triphosphate hydrolases"/>
    <property type="match status" value="1"/>
</dbReference>
<sequence length="134" mass="15390">MVGSLIDPILVLVCGLPAAGKTTLAKHFVERGSTGTRLYERISFDDLYEQVAVDGRKQSEFDPNRWKASQQAMVVRVGKRLEQQSALVRDNRATQQLVLLVDDNFQYRSLRKRFFHLAVKGEVRFHSVAYEYRS</sequence>
<dbReference type="InterPro" id="IPR027417">
    <property type="entry name" value="P-loop_NTPase"/>
</dbReference>